<keyword evidence="1" id="KW-1133">Transmembrane helix</keyword>
<reference evidence="2" key="2">
    <citation type="submission" date="2023-01" db="EMBL/GenBank/DDBJ databases">
        <authorList>
            <person name="Sun Q."/>
            <person name="Evtushenko L."/>
        </authorList>
    </citation>
    <scope>NUCLEOTIDE SEQUENCE</scope>
    <source>
        <strain evidence="2">VKM Ac-1958</strain>
    </source>
</reference>
<evidence type="ECO:0000313" key="3">
    <source>
        <dbReference type="Proteomes" id="UP001142325"/>
    </source>
</evidence>
<evidence type="ECO:0008006" key="4">
    <source>
        <dbReference type="Google" id="ProtNLM"/>
    </source>
</evidence>
<gene>
    <name evidence="2" type="ORF">GCM10017596_03430</name>
</gene>
<dbReference type="AlphaFoldDB" id="A0A9W6HPU4"/>
<evidence type="ECO:0000256" key="1">
    <source>
        <dbReference type="SAM" id="Phobius"/>
    </source>
</evidence>
<keyword evidence="1" id="KW-0812">Transmembrane</keyword>
<name>A0A9W6HPU4_9MICO</name>
<organism evidence="2 3">
    <name type="scientific">Microbacterium keratanolyticum</name>
    <dbReference type="NCBI Taxonomy" id="67574"/>
    <lineage>
        <taxon>Bacteria</taxon>
        <taxon>Bacillati</taxon>
        <taxon>Actinomycetota</taxon>
        <taxon>Actinomycetes</taxon>
        <taxon>Micrococcales</taxon>
        <taxon>Microbacteriaceae</taxon>
        <taxon>Microbacterium</taxon>
    </lineage>
</organism>
<dbReference type="RefSeq" id="WP_204938333.1">
    <property type="nucleotide sequence ID" value="NZ_BAAAUM010000001.1"/>
</dbReference>
<feature type="transmembrane region" description="Helical" evidence="1">
    <location>
        <begin position="63"/>
        <end position="85"/>
    </location>
</feature>
<sequence>MSAEHPTSRDEIVEARVRRVPRYGVLMAVGGVLGVLVAAIIALSGSQQPSEVLNVVYPPTQVFGFVLLWTAPIGIALGGLVGVVLERLARRHDRIVRVDHETIVTARDED</sequence>
<protein>
    <recommendedName>
        <fullName evidence="4">Potassium transporter Trk</fullName>
    </recommendedName>
</protein>
<dbReference type="EMBL" id="BSET01000001">
    <property type="protein sequence ID" value="GLK00628.1"/>
    <property type="molecule type" value="Genomic_DNA"/>
</dbReference>
<accession>A0A9W6HPU4</accession>
<keyword evidence="1" id="KW-0472">Membrane</keyword>
<keyword evidence="3" id="KW-1185">Reference proteome</keyword>
<dbReference type="Proteomes" id="UP001142325">
    <property type="component" value="Unassembled WGS sequence"/>
</dbReference>
<evidence type="ECO:0000313" key="2">
    <source>
        <dbReference type="EMBL" id="GLK00628.1"/>
    </source>
</evidence>
<reference evidence="2" key="1">
    <citation type="journal article" date="2014" name="Int. J. Syst. Evol. Microbiol.">
        <title>Complete genome sequence of Corynebacterium casei LMG S-19264T (=DSM 44701T), isolated from a smear-ripened cheese.</title>
        <authorList>
            <consortium name="US DOE Joint Genome Institute (JGI-PGF)"/>
            <person name="Walter F."/>
            <person name="Albersmeier A."/>
            <person name="Kalinowski J."/>
            <person name="Ruckert C."/>
        </authorList>
    </citation>
    <scope>NUCLEOTIDE SEQUENCE</scope>
    <source>
        <strain evidence="2">VKM Ac-1958</strain>
    </source>
</reference>
<feature type="transmembrane region" description="Helical" evidence="1">
    <location>
        <begin position="23"/>
        <end position="43"/>
    </location>
</feature>
<comment type="caution">
    <text evidence="2">The sequence shown here is derived from an EMBL/GenBank/DDBJ whole genome shotgun (WGS) entry which is preliminary data.</text>
</comment>
<proteinExistence type="predicted"/>